<comment type="subunit">
    <text evidence="3">Homodimer.</text>
</comment>
<dbReference type="HAMAP" id="MF_01151">
    <property type="entry name" value="GrpE"/>
    <property type="match status" value="1"/>
</dbReference>
<reference evidence="6" key="1">
    <citation type="journal article" date="2022" name="Cell">
        <title>Design, construction, and in vivo augmentation of a complex gut microbiome.</title>
        <authorList>
            <person name="Cheng A.G."/>
            <person name="Ho P.Y."/>
            <person name="Aranda-Diaz A."/>
            <person name="Jain S."/>
            <person name="Yu F.B."/>
            <person name="Meng X."/>
            <person name="Wang M."/>
            <person name="Iakiviak M."/>
            <person name="Nagashima K."/>
            <person name="Zhao A."/>
            <person name="Murugkar P."/>
            <person name="Patil A."/>
            <person name="Atabakhsh K."/>
            <person name="Weakley A."/>
            <person name="Yan J."/>
            <person name="Brumbaugh A.R."/>
            <person name="Higginbottom S."/>
            <person name="Dimas A."/>
            <person name="Shiver A.L."/>
            <person name="Deutschbauer A."/>
            <person name="Neff N."/>
            <person name="Sonnenburg J.L."/>
            <person name="Huang K.C."/>
            <person name="Fischbach M.A."/>
        </authorList>
    </citation>
    <scope>NUCLEOTIDE SEQUENCE</scope>
    <source>
        <strain evidence="6">AP11</strain>
    </source>
</reference>
<evidence type="ECO:0000313" key="6">
    <source>
        <dbReference type="EMBL" id="UWN57190.1"/>
    </source>
</evidence>
<dbReference type="CDD" id="cd00446">
    <property type="entry name" value="GrpE"/>
    <property type="match status" value="1"/>
</dbReference>
<proteinExistence type="inferred from homology"/>
<keyword evidence="2 3" id="KW-0143">Chaperone</keyword>
<gene>
    <name evidence="3" type="primary">grpE</name>
    <name evidence="6" type="ORF">NQ491_11210</name>
</gene>
<keyword evidence="7" id="KW-1185">Reference proteome</keyword>
<feature type="compositionally biased region" description="Basic and acidic residues" evidence="5">
    <location>
        <begin position="17"/>
        <end position="35"/>
    </location>
</feature>
<comment type="subcellular location">
    <subcellularLocation>
        <location evidence="3">Cytoplasm</location>
    </subcellularLocation>
</comment>
<dbReference type="PANTHER" id="PTHR21237">
    <property type="entry name" value="GRPE PROTEIN"/>
    <property type="match status" value="1"/>
</dbReference>
<keyword evidence="3" id="KW-0963">Cytoplasm</keyword>
<protein>
    <recommendedName>
        <fullName evidence="3">Protein GrpE</fullName>
    </recommendedName>
    <alternativeName>
        <fullName evidence="3">HSP-70 cofactor</fullName>
    </alternativeName>
</protein>
<dbReference type="Gene3D" id="3.90.20.20">
    <property type="match status" value="1"/>
</dbReference>
<dbReference type="RefSeq" id="WP_147524852.1">
    <property type="nucleotide sequence ID" value="NZ_CAPH01000007.1"/>
</dbReference>
<evidence type="ECO:0000256" key="3">
    <source>
        <dbReference type="HAMAP-Rule" id="MF_01151"/>
    </source>
</evidence>
<evidence type="ECO:0000256" key="2">
    <source>
        <dbReference type="ARBA" id="ARBA00023186"/>
    </source>
</evidence>
<comment type="function">
    <text evidence="3">Participates actively in the response to hyperosmotic and heat shock by preventing the aggregation of stress-denatured proteins, in association with DnaK and GrpE. It is the nucleotide exchange factor for DnaK and may function as a thermosensor. Unfolded proteins bind initially to DnaJ; upon interaction with the DnaJ-bound protein, DnaK hydrolyzes its bound ATP, resulting in the formation of a stable complex. GrpE releases ADP from DnaK; ATP binding to DnaK triggers the release of the substrate protein, thus completing the reaction cycle. Several rounds of ATP-dependent interactions between DnaJ, DnaK and GrpE are required for fully efficient folding.</text>
</comment>
<evidence type="ECO:0000256" key="5">
    <source>
        <dbReference type="SAM" id="MobiDB-lite"/>
    </source>
</evidence>
<dbReference type="PANTHER" id="PTHR21237:SF23">
    <property type="entry name" value="GRPE PROTEIN HOMOLOG, MITOCHONDRIAL"/>
    <property type="match status" value="1"/>
</dbReference>
<evidence type="ECO:0000313" key="7">
    <source>
        <dbReference type="Proteomes" id="UP001059295"/>
    </source>
</evidence>
<dbReference type="InterPro" id="IPR009012">
    <property type="entry name" value="GrpE_head"/>
</dbReference>
<feature type="region of interest" description="Disordered" evidence="5">
    <location>
        <begin position="1"/>
        <end position="65"/>
    </location>
</feature>
<dbReference type="SUPFAM" id="SSF58014">
    <property type="entry name" value="Coiled-coil domain of nucleotide exchange factor GrpE"/>
    <property type="match status" value="1"/>
</dbReference>
<dbReference type="PRINTS" id="PR00773">
    <property type="entry name" value="GRPEPROTEIN"/>
</dbReference>
<feature type="compositionally biased region" description="Basic and acidic residues" evidence="5">
    <location>
        <begin position="1"/>
        <end position="10"/>
    </location>
</feature>
<dbReference type="GeneID" id="82892310"/>
<name>A0ABY5UZ11_9BACT</name>
<sequence>MENTETREQSVDTDPMYDNREVVTDAEAEMEREQTADNMSENGAPETAKSAETAGTRNAGDGALSDVERQWQDKYLRLVAEFDNYRKRTLKEKMDLVASGGEDVIKSLLGVMDDIDRALVAMSQTDDIESVRKGIELIHQKLLDTLHAKGVQEIEAIGSELDTDLHEAVAKFPVEDDKKGKIIDVVQKGYKLKDKVVRYAKVVVGE</sequence>
<organism evidence="6 7">
    <name type="scientific">Alistipes ihumii AP11</name>
    <dbReference type="NCBI Taxonomy" id="1211813"/>
    <lineage>
        <taxon>Bacteria</taxon>
        <taxon>Pseudomonadati</taxon>
        <taxon>Bacteroidota</taxon>
        <taxon>Bacteroidia</taxon>
        <taxon>Bacteroidales</taxon>
        <taxon>Rikenellaceae</taxon>
        <taxon>Alistipes</taxon>
    </lineage>
</organism>
<dbReference type="EMBL" id="CP102294">
    <property type="protein sequence ID" value="UWN57190.1"/>
    <property type="molecule type" value="Genomic_DNA"/>
</dbReference>
<dbReference type="Gene3D" id="2.30.22.10">
    <property type="entry name" value="Head domain of nucleotide exchange factor GrpE"/>
    <property type="match status" value="1"/>
</dbReference>
<dbReference type="Proteomes" id="UP001059295">
    <property type="component" value="Chromosome"/>
</dbReference>
<accession>A0ABY5UZ11</accession>
<evidence type="ECO:0000256" key="1">
    <source>
        <dbReference type="ARBA" id="ARBA00009054"/>
    </source>
</evidence>
<dbReference type="InterPro" id="IPR013805">
    <property type="entry name" value="GrpE_CC"/>
</dbReference>
<evidence type="ECO:0000256" key="4">
    <source>
        <dbReference type="RuleBase" id="RU004478"/>
    </source>
</evidence>
<dbReference type="Pfam" id="PF01025">
    <property type="entry name" value="GrpE"/>
    <property type="match status" value="1"/>
</dbReference>
<dbReference type="SUPFAM" id="SSF51064">
    <property type="entry name" value="Head domain of nucleotide exchange factor GrpE"/>
    <property type="match status" value="1"/>
</dbReference>
<dbReference type="InterPro" id="IPR000740">
    <property type="entry name" value="GrpE"/>
</dbReference>
<comment type="similarity">
    <text evidence="1 3 4">Belongs to the GrpE family.</text>
</comment>
<keyword evidence="3" id="KW-0346">Stress response</keyword>